<dbReference type="Proteomes" id="UP001526430">
    <property type="component" value="Unassembled WGS sequence"/>
</dbReference>
<accession>A0ABT3NQG0</accession>
<dbReference type="EMBL" id="JAPFQI010000001">
    <property type="protein sequence ID" value="MCW8084362.1"/>
    <property type="molecule type" value="Genomic_DNA"/>
</dbReference>
<dbReference type="InterPro" id="IPR010282">
    <property type="entry name" value="Uncharacterised_HutD/Ves"/>
</dbReference>
<sequence>MRVIRRSAFEKRPWRNGGGISHEIAWHSDDDWRLSLAEIARGGPFSDYSGFDRTLTPIGGGLRLNGRPVGPEPFSFRGEDVVEAALDSGAMLAFNVITRRGAVAHAVRRVALDAPRKVTADFVLVLGGTVSLGGERLGLLDAAETEGTPVLAVPETAAELAEVTLHRL</sequence>
<dbReference type="Gene3D" id="2.60.120.10">
    <property type="entry name" value="Jelly Rolls"/>
    <property type="match status" value="1"/>
</dbReference>
<dbReference type="InterPro" id="IPR011051">
    <property type="entry name" value="RmlC_Cupin_sf"/>
</dbReference>
<organism evidence="1 2">
    <name type="scientific">Sabulicella glaciei</name>
    <dbReference type="NCBI Taxonomy" id="2984948"/>
    <lineage>
        <taxon>Bacteria</taxon>
        <taxon>Pseudomonadati</taxon>
        <taxon>Pseudomonadota</taxon>
        <taxon>Alphaproteobacteria</taxon>
        <taxon>Acetobacterales</taxon>
        <taxon>Acetobacteraceae</taxon>
        <taxon>Sabulicella</taxon>
    </lineage>
</organism>
<dbReference type="InterPro" id="IPR014710">
    <property type="entry name" value="RmlC-like_jellyroll"/>
</dbReference>
<evidence type="ECO:0000313" key="2">
    <source>
        <dbReference type="Proteomes" id="UP001526430"/>
    </source>
</evidence>
<dbReference type="PANTHER" id="PTHR37943:SF1">
    <property type="entry name" value="PROTEIN VES"/>
    <property type="match status" value="1"/>
</dbReference>
<reference evidence="1 2" key="1">
    <citation type="submission" date="2022-10" db="EMBL/GenBank/DDBJ databases">
        <title>Roseococcus glaciei nov., sp. nov., isolated from glacier.</title>
        <authorList>
            <person name="Liu Q."/>
            <person name="Xin Y.-H."/>
        </authorList>
    </citation>
    <scope>NUCLEOTIDE SEQUENCE [LARGE SCALE GENOMIC DNA]</scope>
    <source>
        <strain evidence="1 2">MDT2-1-1</strain>
    </source>
</reference>
<proteinExistence type="predicted"/>
<dbReference type="Pfam" id="PF05962">
    <property type="entry name" value="HutD"/>
    <property type="match status" value="1"/>
</dbReference>
<keyword evidence="2" id="KW-1185">Reference proteome</keyword>
<protein>
    <submittedName>
        <fullName evidence="1">HutD family protein</fullName>
    </submittedName>
</protein>
<dbReference type="RefSeq" id="WP_301587963.1">
    <property type="nucleotide sequence ID" value="NZ_JAPFQI010000001.1"/>
</dbReference>
<dbReference type="PANTHER" id="PTHR37943">
    <property type="entry name" value="PROTEIN VES"/>
    <property type="match status" value="1"/>
</dbReference>
<name>A0ABT3NQG0_9PROT</name>
<evidence type="ECO:0000313" key="1">
    <source>
        <dbReference type="EMBL" id="MCW8084362.1"/>
    </source>
</evidence>
<dbReference type="SUPFAM" id="SSF51182">
    <property type="entry name" value="RmlC-like cupins"/>
    <property type="match status" value="1"/>
</dbReference>
<gene>
    <name evidence="1" type="ORF">OF850_01870</name>
</gene>
<comment type="caution">
    <text evidence="1">The sequence shown here is derived from an EMBL/GenBank/DDBJ whole genome shotgun (WGS) entry which is preliminary data.</text>
</comment>